<sequence>MILSGVLLVQAVVPHAIQDLQDLRAVINSAAATIGGPTNSSRDWGFLSPNPGPGGEISTADLVSNVTTSVLRAKYLLDVDKPNWLNASNGTNTTLPIPINDPAVPSTINITTLDGPYVDYITAVPNLATSLTTLGRSWHKEMNRPVWEAIDALQQGMTAFSSSMLAAELIGSQAVLRTIRASGALEDAQQSWSRFLNLPGSSKAGEDDGGGVPRGITAPVRKARRNLGGSLARPEPTAGGGHYTHQDLWGREARAGAMQSQEEMEDQRLGGVPRPFVA</sequence>
<protein>
    <submittedName>
        <fullName evidence="2">Uncharacterized protein</fullName>
    </submittedName>
</protein>
<dbReference type="AlphaFoldDB" id="A0A2T2NFN0"/>
<evidence type="ECO:0000256" key="1">
    <source>
        <dbReference type="SAM" id="MobiDB-lite"/>
    </source>
</evidence>
<reference evidence="2 3" key="1">
    <citation type="journal article" date="2018" name="Front. Microbiol.">
        <title>Genome-Wide Analysis of Corynespora cassiicola Leaf Fall Disease Putative Effectors.</title>
        <authorList>
            <person name="Lopez D."/>
            <person name="Ribeiro S."/>
            <person name="Label P."/>
            <person name="Fumanal B."/>
            <person name="Venisse J.S."/>
            <person name="Kohler A."/>
            <person name="de Oliveira R.R."/>
            <person name="Labutti K."/>
            <person name="Lipzen A."/>
            <person name="Lail K."/>
            <person name="Bauer D."/>
            <person name="Ohm R.A."/>
            <person name="Barry K.W."/>
            <person name="Spatafora J."/>
            <person name="Grigoriev I.V."/>
            <person name="Martin F.M."/>
            <person name="Pujade-Renaud V."/>
        </authorList>
    </citation>
    <scope>NUCLEOTIDE SEQUENCE [LARGE SCALE GENOMIC DNA]</scope>
    <source>
        <strain evidence="2 3">Philippines</strain>
    </source>
</reference>
<organism evidence="2 3">
    <name type="scientific">Corynespora cassiicola Philippines</name>
    <dbReference type="NCBI Taxonomy" id="1448308"/>
    <lineage>
        <taxon>Eukaryota</taxon>
        <taxon>Fungi</taxon>
        <taxon>Dikarya</taxon>
        <taxon>Ascomycota</taxon>
        <taxon>Pezizomycotina</taxon>
        <taxon>Dothideomycetes</taxon>
        <taxon>Pleosporomycetidae</taxon>
        <taxon>Pleosporales</taxon>
        <taxon>Corynesporascaceae</taxon>
        <taxon>Corynespora</taxon>
    </lineage>
</organism>
<accession>A0A2T2NFN0</accession>
<name>A0A2T2NFN0_CORCC</name>
<evidence type="ECO:0000313" key="3">
    <source>
        <dbReference type="Proteomes" id="UP000240883"/>
    </source>
</evidence>
<gene>
    <name evidence="2" type="ORF">BS50DRAFT_498482</name>
</gene>
<feature type="region of interest" description="Disordered" evidence="1">
    <location>
        <begin position="255"/>
        <end position="278"/>
    </location>
</feature>
<dbReference type="EMBL" id="KZ678138">
    <property type="protein sequence ID" value="PSN64244.1"/>
    <property type="molecule type" value="Genomic_DNA"/>
</dbReference>
<proteinExistence type="predicted"/>
<evidence type="ECO:0000313" key="2">
    <source>
        <dbReference type="EMBL" id="PSN64244.1"/>
    </source>
</evidence>
<keyword evidence="3" id="KW-1185">Reference proteome</keyword>
<dbReference type="OrthoDB" id="3860394at2759"/>
<dbReference type="Proteomes" id="UP000240883">
    <property type="component" value="Unassembled WGS sequence"/>
</dbReference>